<dbReference type="EMBL" id="GL385396">
    <property type="protein sequence ID" value="EJT77783.1"/>
    <property type="molecule type" value="Genomic_DNA"/>
</dbReference>
<evidence type="ECO:0008006" key="6">
    <source>
        <dbReference type="Google" id="ProtNLM"/>
    </source>
</evidence>
<organism evidence="3">
    <name type="scientific">Gaeumannomyces tritici (strain R3-111a-1)</name>
    <name type="common">Wheat and barley take-all root rot fungus</name>
    <name type="synonym">Gaeumannomyces graminis var. tritici</name>
    <dbReference type="NCBI Taxonomy" id="644352"/>
    <lineage>
        <taxon>Eukaryota</taxon>
        <taxon>Fungi</taxon>
        <taxon>Dikarya</taxon>
        <taxon>Ascomycota</taxon>
        <taxon>Pezizomycotina</taxon>
        <taxon>Sordariomycetes</taxon>
        <taxon>Sordariomycetidae</taxon>
        <taxon>Magnaporthales</taxon>
        <taxon>Magnaporthaceae</taxon>
        <taxon>Gaeumannomyces</taxon>
    </lineage>
</organism>
<feature type="region of interest" description="Disordered" evidence="1">
    <location>
        <begin position="73"/>
        <end position="106"/>
    </location>
</feature>
<reference evidence="4" key="4">
    <citation type="journal article" date="2015" name="G3 (Bethesda)">
        <title>Genome sequences of three phytopathogenic species of the Magnaporthaceae family of fungi.</title>
        <authorList>
            <person name="Okagaki L.H."/>
            <person name="Nunes C.C."/>
            <person name="Sailsbery J."/>
            <person name="Clay B."/>
            <person name="Brown D."/>
            <person name="John T."/>
            <person name="Oh Y."/>
            <person name="Young N."/>
            <person name="Fitzgerald M."/>
            <person name="Haas B.J."/>
            <person name="Zeng Q."/>
            <person name="Young S."/>
            <person name="Adiconis X."/>
            <person name="Fan L."/>
            <person name="Levin J.Z."/>
            <person name="Mitchell T.K."/>
            <person name="Okubara P.A."/>
            <person name="Farman M.L."/>
            <person name="Kohn L.M."/>
            <person name="Birren B."/>
            <person name="Ma L.-J."/>
            <person name="Dean R.A."/>
        </authorList>
    </citation>
    <scope>NUCLEOTIDE SEQUENCE</scope>
    <source>
        <strain evidence="4">R3-111a-1</strain>
    </source>
</reference>
<feature type="chain" id="PRO_5015094295" description="Secreted peptide" evidence="2">
    <location>
        <begin position="18"/>
        <end position="106"/>
    </location>
</feature>
<dbReference type="RefSeq" id="XP_009218928.1">
    <property type="nucleotide sequence ID" value="XM_009220664.1"/>
</dbReference>
<feature type="compositionally biased region" description="Basic and acidic residues" evidence="1">
    <location>
        <begin position="74"/>
        <end position="95"/>
    </location>
</feature>
<feature type="signal peptide" evidence="2">
    <location>
        <begin position="1"/>
        <end position="17"/>
    </location>
</feature>
<reference evidence="3" key="3">
    <citation type="submission" date="2010-09" db="EMBL/GenBank/DDBJ databases">
        <title>Annotation of Gaeumannomyces graminis var. tritici R3-111a-1.</title>
        <authorList>
            <consortium name="The Broad Institute Genome Sequencing Platform"/>
            <person name="Ma L.-J."/>
            <person name="Dead R."/>
            <person name="Young S.K."/>
            <person name="Zeng Q."/>
            <person name="Gargeya S."/>
            <person name="Fitzgerald M."/>
            <person name="Haas B."/>
            <person name="Abouelleil A."/>
            <person name="Alvarado L."/>
            <person name="Arachchi H.M."/>
            <person name="Berlin A."/>
            <person name="Brown A."/>
            <person name="Chapman S.B."/>
            <person name="Chen Z."/>
            <person name="Dunbar C."/>
            <person name="Freedman E."/>
            <person name="Gearin G."/>
            <person name="Gellesch M."/>
            <person name="Goldberg J."/>
            <person name="Griggs A."/>
            <person name="Gujja S."/>
            <person name="Heiman D."/>
            <person name="Howarth C."/>
            <person name="Larson L."/>
            <person name="Lui A."/>
            <person name="MacDonald P.J.P."/>
            <person name="Mehta T."/>
            <person name="Montmayeur A."/>
            <person name="Murphy C."/>
            <person name="Neiman D."/>
            <person name="Pearson M."/>
            <person name="Priest M."/>
            <person name="Roberts A."/>
            <person name="Saif S."/>
            <person name="Shea T."/>
            <person name="Shenoy N."/>
            <person name="Sisk P."/>
            <person name="Stolte C."/>
            <person name="Sykes S."/>
            <person name="Yandava C."/>
            <person name="Wortman J."/>
            <person name="Nusbaum C."/>
            <person name="Birren B."/>
        </authorList>
    </citation>
    <scope>NUCLEOTIDE SEQUENCE</scope>
    <source>
        <strain evidence="3">R3-111a-1</strain>
    </source>
</reference>
<dbReference type="EnsemblFungi" id="EJT77783">
    <property type="protein sequence ID" value="EJT77783"/>
    <property type="gene ID" value="GGTG_02888"/>
</dbReference>
<name>J3NNN1_GAET3</name>
<sequence>MMDLLAWLLLLPPLLLLLHHRPSSHSPDAWPSLISGIAVVLFVRPASLSALPLASLPPCLPYPMLLHIGIGKGEGGKQADKWTGRQGEDRADSKEAALVSASRQRG</sequence>
<reference evidence="4" key="5">
    <citation type="submission" date="2018-04" db="UniProtKB">
        <authorList>
            <consortium name="EnsemblFungi"/>
        </authorList>
    </citation>
    <scope>IDENTIFICATION</scope>
    <source>
        <strain evidence="4">R3-111a-1</strain>
    </source>
</reference>
<evidence type="ECO:0000256" key="1">
    <source>
        <dbReference type="SAM" id="MobiDB-lite"/>
    </source>
</evidence>
<evidence type="ECO:0000313" key="3">
    <source>
        <dbReference type="EMBL" id="EJT77783.1"/>
    </source>
</evidence>
<dbReference type="VEuPathDB" id="FungiDB:GGTG_02888"/>
<dbReference type="AlphaFoldDB" id="J3NNN1"/>
<evidence type="ECO:0000256" key="2">
    <source>
        <dbReference type="SAM" id="SignalP"/>
    </source>
</evidence>
<dbReference type="Proteomes" id="UP000006039">
    <property type="component" value="Unassembled WGS sequence"/>
</dbReference>
<reference evidence="5" key="1">
    <citation type="submission" date="2010-07" db="EMBL/GenBank/DDBJ databases">
        <title>The genome sequence of Gaeumannomyces graminis var. tritici strain R3-111a-1.</title>
        <authorList>
            <consortium name="The Broad Institute Genome Sequencing Platform"/>
            <person name="Ma L.-J."/>
            <person name="Dead R."/>
            <person name="Young S."/>
            <person name="Zeng Q."/>
            <person name="Koehrsen M."/>
            <person name="Alvarado L."/>
            <person name="Berlin A."/>
            <person name="Chapman S.B."/>
            <person name="Chen Z."/>
            <person name="Freedman E."/>
            <person name="Gellesch M."/>
            <person name="Goldberg J."/>
            <person name="Griggs A."/>
            <person name="Gujja S."/>
            <person name="Heilman E.R."/>
            <person name="Heiman D."/>
            <person name="Hepburn T."/>
            <person name="Howarth C."/>
            <person name="Jen D."/>
            <person name="Larson L."/>
            <person name="Mehta T."/>
            <person name="Neiman D."/>
            <person name="Pearson M."/>
            <person name="Roberts A."/>
            <person name="Saif S."/>
            <person name="Shea T."/>
            <person name="Shenoy N."/>
            <person name="Sisk P."/>
            <person name="Stolte C."/>
            <person name="Sykes S."/>
            <person name="Walk T."/>
            <person name="White J."/>
            <person name="Yandava C."/>
            <person name="Haas B."/>
            <person name="Nusbaum C."/>
            <person name="Birren B."/>
        </authorList>
    </citation>
    <scope>NUCLEOTIDE SEQUENCE [LARGE SCALE GENOMIC DNA]</scope>
    <source>
        <strain evidence="5">R3-111a-1</strain>
    </source>
</reference>
<protein>
    <recommendedName>
        <fullName evidence="6">Secreted peptide</fullName>
    </recommendedName>
</protein>
<dbReference type="HOGENOM" id="CLU_2223459_0_0_1"/>
<gene>
    <name evidence="4" type="primary">20343346</name>
    <name evidence="3" type="ORF">GGTG_02888</name>
</gene>
<keyword evidence="2" id="KW-0732">Signal</keyword>
<evidence type="ECO:0000313" key="4">
    <source>
        <dbReference type="EnsemblFungi" id="EJT77783"/>
    </source>
</evidence>
<reference evidence="3" key="2">
    <citation type="submission" date="2010-07" db="EMBL/GenBank/DDBJ databases">
        <authorList>
            <consortium name="The Broad Institute Genome Sequencing Platform"/>
            <consortium name="Broad Institute Genome Sequencing Center for Infectious Disease"/>
            <person name="Ma L.-J."/>
            <person name="Dead R."/>
            <person name="Young S."/>
            <person name="Zeng Q."/>
            <person name="Koehrsen M."/>
            <person name="Alvarado L."/>
            <person name="Berlin A."/>
            <person name="Chapman S.B."/>
            <person name="Chen Z."/>
            <person name="Freedman E."/>
            <person name="Gellesch M."/>
            <person name="Goldberg J."/>
            <person name="Griggs A."/>
            <person name="Gujja S."/>
            <person name="Heilman E.R."/>
            <person name="Heiman D."/>
            <person name="Hepburn T."/>
            <person name="Howarth C."/>
            <person name="Jen D."/>
            <person name="Larson L."/>
            <person name="Mehta T."/>
            <person name="Neiman D."/>
            <person name="Pearson M."/>
            <person name="Roberts A."/>
            <person name="Saif S."/>
            <person name="Shea T."/>
            <person name="Shenoy N."/>
            <person name="Sisk P."/>
            <person name="Stolte C."/>
            <person name="Sykes S."/>
            <person name="Walk T."/>
            <person name="White J."/>
            <person name="Yandava C."/>
            <person name="Haas B."/>
            <person name="Nusbaum C."/>
            <person name="Birren B."/>
        </authorList>
    </citation>
    <scope>NUCLEOTIDE SEQUENCE</scope>
    <source>
        <strain evidence="3">R3-111a-1</strain>
    </source>
</reference>
<dbReference type="GeneID" id="20343346"/>
<accession>J3NNN1</accession>
<keyword evidence="5" id="KW-1185">Reference proteome</keyword>
<evidence type="ECO:0000313" key="5">
    <source>
        <dbReference type="Proteomes" id="UP000006039"/>
    </source>
</evidence>
<proteinExistence type="predicted"/>